<dbReference type="EMBL" id="PP429227">
    <property type="protein sequence ID" value="XCI77812.1"/>
    <property type="molecule type" value="Genomic_DNA"/>
</dbReference>
<protein>
    <recommendedName>
        <fullName evidence="3">Phage protein</fullName>
    </recommendedName>
</protein>
<gene>
    <name evidence="2" type="ORF">VGRTQORK_CDS0199</name>
</gene>
<feature type="transmembrane region" description="Helical" evidence="1">
    <location>
        <begin position="28"/>
        <end position="49"/>
    </location>
</feature>
<reference evidence="2" key="1">
    <citation type="submission" date="2024-03" db="EMBL/GenBank/DDBJ databases">
        <authorList>
            <person name="Chantapakul B."/>
            <person name="Wang S."/>
        </authorList>
    </citation>
    <scope>NUCLEOTIDE SEQUENCE</scope>
</reference>
<keyword evidence="1" id="KW-1133">Transmembrane helix</keyword>
<keyword evidence="1" id="KW-0812">Transmembrane</keyword>
<evidence type="ECO:0008006" key="3">
    <source>
        <dbReference type="Google" id="ProtNLM"/>
    </source>
</evidence>
<sequence length="64" mass="7294">MLKSDEVFGIAASIILVFLWLITEESHIMNFVGILGAFTFSLTVAGKIAQKWERDMMQEESRDE</sequence>
<feature type="transmembrane region" description="Helical" evidence="1">
    <location>
        <begin position="7"/>
        <end position="22"/>
    </location>
</feature>
<proteinExistence type="predicted"/>
<name>A0AAU8HZG9_9CAUD</name>
<evidence type="ECO:0000256" key="1">
    <source>
        <dbReference type="SAM" id="Phobius"/>
    </source>
</evidence>
<organism evidence="2">
    <name type="scientific">Rhizobium phage IG49</name>
    <dbReference type="NCBI Taxonomy" id="3129228"/>
    <lineage>
        <taxon>Viruses</taxon>
        <taxon>Duplodnaviria</taxon>
        <taxon>Heunggongvirae</taxon>
        <taxon>Uroviricota</taxon>
        <taxon>Caudoviricetes</taxon>
    </lineage>
</organism>
<accession>A0AAU8HZG9</accession>
<keyword evidence="1" id="KW-0472">Membrane</keyword>
<evidence type="ECO:0000313" key="2">
    <source>
        <dbReference type="EMBL" id="XCI77812.1"/>
    </source>
</evidence>